<dbReference type="Gene3D" id="3.40.630.30">
    <property type="match status" value="1"/>
</dbReference>
<dbReference type="GO" id="GO:0016747">
    <property type="term" value="F:acyltransferase activity, transferring groups other than amino-acyl groups"/>
    <property type="evidence" value="ECO:0007669"/>
    <property type="project" value="InterPro"/>
</dbReference>
<evidence type="ECO:0000256" key="3">
    <source>
        <dbReference type="ARBA" id="ARBA00022679"/>
    </source>
</evidence>
<evidence type="ECO:0000313" key="7">
    <source>
        <dbReference type="EMBL" id="QDC36832.1"/>
    </source>
</evidence>
<dbReference type="PANTHER" id="PTHR36449">
    <property type="entry name" value="ACETYLTRANSFERASE-RELATED"/>
    <property type="match status" value="1"/>
</dbReference>
<accession>A0A5B8CE05</accession>
<dbReference type="Pfam" id="PF13508">
    <property type="entry name" value="Acetyltransf_7"/>
    <property type="match status" value="1"/>
</dbReference>
<dbReference type="InterPro" id="IPR000182">
    <property type="entry name" value="GNAT_dom"/>
</dbReference>
<evidence type="ECO:0000313" key="8">
    <source>
        <dbReference type="Proteomes" id="UP000311469"/>
    </source>
</evidence>
<dbReference type="InterPro" id="IPR016181">
    <property type="entry name" value="Acyl_CoA_acyltransferase"/>
</dbReference>
<evidence type="ECO:0000256" key="5">
    <source>
        <dbReference type="ARBA" id="ARBA00049880"/>
    </source>
</evidence>
<dbReference type="PANTHER" id="PTHR36449:SF1">
    <property type="entry name" value="ACETYLTRANSFERASE"/>
    <property type="match status" value="1"/>
</dbReference>
<evidence type="ECO:0000256" key="4">
    <source>
        <dbReference type="ARBA" id="ARBA00023315"/>
    </source>
</evidence>
<dbReference type="SUPFAM" id="SSF55729">
    <property type="entry name" value="Acyl-CoA N-acyltransferases (Nat)"/>
    <property type="match status" value="1"/>
</dbReference>
<name>A0A5B8CE05_SPHSA</name>
<evidence type="ECO:0000259" key="6">
    <source>
        <dbReference type="PROSITE" id="PS51186"/>
    </source>
</evidence>
<dbReference type="KEGG" id="sufl:FIL70_05945"/>
<dbReference type="EMBL" id="CP041016">
    <property type="protein sequence ID" value="QDC36832.1"/>
    <property type="molecule type" value="Genomic_DNA"/>
</dbReference>
<evidence type="ECO:0000256" key="2">
    <source>
        <dbReference type="ARBA" id="ARBA00022649"/>
    </source>
</evidence>
<keyword evidence="4" id="KW-0012">Acyltransferase</keyword>
<evidence type="ECO:0000256" key="1">
    <source>
        <dbReference type="ARBA" id="ARBA00022491"/>
    </source>
</evidence>
<dbReference type="RefSeq" id="WP_140041823.1">
    <property type="nucleotide sequence ID" value="NZ_CP041016.1"/>
</dbReference>
<feature type="domain" description="N-acetyltransferase" evidence="6">
    <location>
        <begin position="1"/>
        <end position="174"/>
    </location>
</feature>
<proteinExistence type="predicted"/>
<dbReference type="PROSITE" id="PS51186">
    <property type="entry name" value="GNAT"/>
    <property type="match status" value="1"/>
</dbReference>
<dbReference type="CDD" id="cd04301">
    <property type="entry name" value="NAT_SF"/>
    <property type="match status" value="1"/>
</dbReference>
<organism evidence="7 8">
    <name type="scientific">Sphingobium fuliginis ATCC 27551</name>
    <dbReference type="NCBI Taxonomy" id="1208342"/>
    <lineage>
        <taxon>Bacteria</taxon>
        <taxon>Pseudomonadati</taxon>
        <taxon>Pseudomonadota</taxon>
        <taxon>Alphaproteobacteria</taxon>
        <taxon>Sphingomonadales</taxon>
        <taxon>Sphingomonadaceae</taxon>
        <taxon>Sphingobium</taxon>
    </lineage>
</organism>
<comment type="catalytic activity">
    <reaction evidence="5">
        <text>glycyl-tRNA(Gly) + acetyl-CoA = N-acetylglycyl-tRNA(Gly) + CoA + H(+)</text>
        <dbReference type="Rhea" id="RHEA:81867"/>
        <dbReference type="Rhea" id="RHEA-COMP:9683"/>
        <dbReference type="Rhea" id="RHEA-COMP:19766"/>
        <dbReference type="ChEBI" id="CHEBI:15378"/>
        <dbReference type="ChEBI" id="CHEBI:57287"/>
        <dbReference type="ChEBI" id="CHEBI:57288"/>
        <dbReference type="ChEBI" id="CHEBI:78522"/>
        <dbReference type="ChEBI" id="CHEBI:232036"/>
    </reaction>
</comment>
<keyword evidence="1" id="KW-0678">Repressor</keyword>
<keyword evidence="2" id="KW-1277">Toxin-antitoxin system</keyword>
<sequence length="174" mass="19120">MVIEPLDPARHDRAIFASGIEQVDNYLRKTAGKLARADNVRAFMLLSPDGELIGFYTLNAHSVDYGHLPASFTRSRPGHGQIPAAFISMIAIDARHQGKGLGSLLLADALKRIGRASRDVGIAVVLLDILDCGDPAKVEKRKQLYMRYGFQPLPDIPLRLHLPVARIHALLDIP</sequence>
<dbReference type="Proteomes" id="UP000311469">
    <property type="component" value="Chromosome cSF1"/>
</dbReference>
<keyword evidence="3 7" id="KW-0808">Transferase</keyword>
<gene>
    <name evidence="7" type="ORF">FIL70_05945</name>
</gene>
<reference evidence="7 8" key="1">
    <citation type="submission" date="2019-06" db="EMBL/GenBank/DDBJ databases">
        <title>Genome organization and adaptive potential of archetypical organophosphate degarding Sphingobium fuliginis ATCC 27551.</title>
        <authorList>
            <person name="Sarwar A."/>
            <person name="Parthasarathy S."/>
            <person name="Singh C."/>
            <person name="Siddavattam D."/>
        </authorList>
    </citation>
    <scope>NUCLEOTIDE SEQUENCE [LARGE SCALE GENOMIC DNA]</scope>
    <source>
        <strain evidence="7 8">ATCC 27551</strain>
    </source>
</reference>
<protein>
    <submittedName>
        <fullName evidence="7">GNAT family N-acetyltransferase</fullName>
    </submittedName>
</protein>
<dbReference type="AlphaFoldDB" id="A0A5B8CE05"/>